<evidence type="ECO:0000256" key="1">
    <source>
        <dbReference type="ARBA" id="ARBA00023002"/>
    </source>
</evidence>
<keyword evidence="1" id="KW-0560">Oxidoreductase</keyword>
<dbReference type="FunFam" id="3.20.20.100:FF:000004">
    <property type="entry name" value="Oxidoreductase, aldo/keto reductase"/>
    <property type="match status" value="1"/>
</dbReference>
<dbReference type="InterPro" id="IPR036812">
    <property type="entry name" value="NAD(P)_OxRdtase_dom_sf"/>
</dbReference>
<evidence type="ECO:0000313" key="4">
    <source>
        <dbReference type="Proteomes" id="UP000250235"/>
    </source>
</evidence>
<dbReference type="Proteomes" id="UP000250235">
    <property type="component" value="Unassembled WGS sequence"/>
</dbReference>
<dbReference type="PANTHER" id="PTHR43364:SF4">
    <property type="entry name" value="NAD(P)-LINKED OXIDOREDUCTASE SUPERFAMILY PROTEIN"/>
    <property type="match status" value="1"/>
</dbReference>
<organism evidence="3 4">
    <name type="scientific">Dorcoceras hygrometricum</name>
    <dbReference type="NCBI Taxonomy" id="472368"/>
    <lineage>
        <taxon>Eukaryota</taxon>
        <taxon>Viridiplantae</taxon>
        <taxon>Streptophyta</taxon>
        <taxon>Embryophyta</taxon>
        <taxon>Tracheophyta</taxon>
        <taxon>Spermatophyta</taxon>
        <taxon>Magnoliopsida</taxon>
        <taxon>eudicotyledons</taxon>
        <taxon>Gunneridae</taxon>
        <taxon>Pentapetalae</taxon>
        <taxon>asterids</taxon>
        <taxon>lamiids</taxon>
        <taxon>Lamiales</taxon>
        <taxon>Gesneriaceae</taxon>
        <taxon>Didymocarpoideae</taxon>
        <taxon>Trichosporeae</taxon>
        <taxon>Loxocarpinae</taxon>
        <taxon>Dorcoceras</taxon>
    </lineage>
</organism>
<dbReference type="PANTHER" id="PTHR43364">
    <property type="entry name" value="NADH-SPECIFIC METHYLGLYOXAL REDUCTASE-RELATED"/>
    <property type="match status" value="1"/>
</dbReference>
<dbReference type="InterPro" id="IPR050523">
    <property type="entry name" value="AKR_Detox_Biosynth"/>
</dbReference>
<dbReference type="SUPFAM" id="SSF51430">
    <property type="entry name" value="NAD(P)-linked oxidoreductase"/>
    <property type="match status" value="1"/>
</dbReference>
<dbReference type="EMBL" id="KV020122">
    <property type="protein sequence ID" value="KZV15123.1"/>
    <property type="molecule type" value="Genomic_DNA"/>
</dbReference>
<proteinExistence type="predicted"/>
<evidence type="ECO:0000313" key="3">
    <source>
        <dbReference type="EMBL" id="KZV15123.1"/>
    </source>
</evidence>
<keyword evidence="4" id="KW-1185">Reference proteome</keyword>
<dbReference type="OrthoDB" id="48988at2759"/>
<feature type="domain" description="NADP-dependent oxidoreductase" evidence="2">
    <location>
        <begin position="18"/>
        <end position="327"/>
    </location>
</feature>
<dbReference type="Gene3D" id="3.20.20.100">
    <property type="entry name" value="NADP-dependent oxidoreductase domain"/>
    <property type="match status" value="1"/>
</dbReference>
<evidence type="ECO:0000259" key="2">
    <source>
        <dbReference type="Pfam" id="PF00248"/>
    </source>
</evidence>
<accession>A0A2Z7A1X3</accession>
<dbReference type="GO" id="GO:0016491">
    <property type="term" value="F:oxidoreductase activity"/>
    <property type="evidence" value="ECO:0007669"/>
    <property type="project" value="UniProtKB-KW"/>
</dbReference>
<dbReference type="CDD" id="cd19080">
    <property type="entry name" value="AKR_AKR9A_9B"/>
    <property type="match status" value="1"/>
</dbReference>
<sequence length="381" mass="41519">MSLDSYYTLGRSGLRVSRLALGAMTFGENWGWGADERTARAMFDRYLAAGGNFVDTADLYTEGQSESLLGRFIADSGSRDRVVLASKFSYNAEPGNPNAGGNGRKNILRAVEGSLRRLGTDYLDLYLLHTWDRVTPAEEVLRTLDDLVRAGKIRYAGLSDVPAWYAAQIQTLAQAHHLQPLVNLQLQYSLVERNIEREYVSLAQELGYGITAWSPLGMGLLSGKYRPSESGRDGAGDGRIQALKGSGLVSLQDKFTPRNWAIVGAVEQAAREHRLSMAQVAIQWAARRPSIGSVILGARTLEQFEDNLAALDRPLPDEALRTLDEVSALPLQFPYSFFEQAQQERIHGGVAVGDKPQGYRPPVSVAAAEPGAPGLAVAATR</sequence>
<reference evidence="3 4" key="1">
    <citation type="journal article" date="2015" name="Proc. Natl. Acad. Sci. U.S.A.">
        <title>The resurrection genome of Boea hygrometrica: A blueprint for survival of dehydration.</title>
        <authorList>
            <person name="Xiao L."/>
            <person name="Yang G."/>
            <person name="Zhang L."/>
            <person name="Yang X."/>
            <person name="Zhao S."/>
            <person name="Ji Z."/>
            <person name="Zhou Q."/>
            <person name="Hu M."/>
            <person name="Wang Y."/>
            <person name="Chen M."/>
            <person name="Xu Y."/>
            <person name="Jin H."/>
            <person name="Xiao X."/>
            <person name="Hu G."/>
            <person name="Bao F."/>
            <person name="Hu Y."/>
            <person name="Wan P."/>
            <person name="Li L."/>
            <person name="Deng X."/>
            <person name="Kuang T."/>
            <person name="Xiang C."/>
            <person name="Zhu J.K."/>
            <person name="Oliver M.J."/>
            <person name="He Y."/>
        </authorList>
    </citation>
    <scope>NUCLEOTIDE SEQUENCE [LARGE SCALE GENOMIC DNA]</scope>
    <source>
        <strain evidence="4">cv. XS01</strain>
    </source>
</reference>
<name>A0A2Z7A1X3_9LAMI</name>
<dbReference type="AlphaFoldDB" id="A0A2Z7A1X3"/>
<dbReference type="GO" id="GO:0005829">
    <property type="term" value="C:cytosol"/>
    <property type="evidence" value="ECO:0007669"/>
    <property type="project" value="UniProtKB-ARBA"/>
</dbReference>
<gene>
    <name evidence="3" type="ORF">F511_34782</name>
</gene>
<dbReference type="Pfam" id="PF00248">
    <property type="entry name" value="Aldo_ket_red"/>
    <property type="match status" value="1"/>
</dbReference>
<protein>
    <submittedName>
        <fullName evidence="3">Oxidoreductase</fullName>
    </submittedName>
</protein>
<dbReference type="InterPro" id="IPR023210">
    <property type="entry name" value="NADP_OxRdtase_dom"/>
</dbReference>